<name>A0A319DPB9_9EURO</name>
<sequence length="326" mass="34783">MPSAPSIGPPSTEQTDCQILTGRKIQDPSAPSAFLGDQPPGNAPPVLPGFGTVPSSWFFCFPSRICRVAVDDRGNAAAQSNRLAHPSSRLSRPPRQSLVPYHTSRISALSAQGSPSCSSLPRGRLIRRGASGGLAGVHGVTIGDPHVTESSSLDASPPVRRAHQARQRNITLTWAGGSMEVATADQPPCFRPGFESTFPSASGLGTQLGRPVSPATPDHSSVTWRHPPPKTTFPPNRENGKPGRNQMVDDGGSPDLYTLVILAILCSSRTWYFTIVFAQRSSATSQWYESWPGLAWPDQLTLEIETNVPTPKTLRIAAVHTAQVSG</sequence>
<feature type="region of interest" description="Disordered" evidence="1">
    <location>
        <begin position="22"/>
        <end position="47"/>
    </location>
</feature>
<protein>
    <submittedName>
        <fullName evidence="2">Uncharacterized protein</fullName>
    </submittedName>
</protein>
<dbReference type="AlphaFoldDB" id="A0A319DPB9"/>
<proteinExistence type="predicted"/>
<evidence type="ECO:0000313" key="2">
    <source>
        <dbReference type="EMBL" id="PYH99416.1"/>
    </source>
</evidence>
<keyword evidence="3" id="KW-1185">Reference proteome</keyword>
<accession>A0A319DPB9</accession>
<organism evidence="2 3">
    <name type="scientific">Aspergillus ellipticus CBS 707.79</name>
    <dbReference type="NCBI Taxonomy" id="1448320"/>
    <lineage>
        <taxon>Eukaryota</taxon>
        <taxon>Fungi</taxon>
        <taxon>Dikarya</taxon>
        <taxon>Ascomycota</taxon>
        <taxon>Pezizomycotina</taxon>
        <taxon>Eurotiomycetes</taxon>
        <taxon>Eurotiomycetidae</taxon>
        <taxon>Eurotiales</taxon>
        <taxon>Aspergillaceae</taxon>
        <taxon>Aspergillus</taxon>
        <taxon>Aspergillus subgen. Circumdati</taxon>
    </lineage>
</organism>
<evidence type="ECO:0000313" key="3">
    <source>
        <dbReference type="Proteomes" id="UP000247810"/>
    </source>
</evidence>
<feature type="region of interest" description="Disordered" evidence="1">
    <location>
        <begin position="143"/>
        <end position="164"/>
    </location>
</feature>
<evidence type="ECO:0000256" key="1">
    <source>
        <dbReference type="SAM" id="MobiDB-lite"/>
    </source>
</evidence>
<dbReference type="Proteomes" id="UP000247810">
    <property type="component" value="Unassembled WGS sequence"/>
</dbReference>
<gene>
    <name evidence="2" type="ORF">BO71DRAFT_425138</name>
</gene>
<reference evidence="2 3" key="1">
    <citation type="submission" date="2018-02" db="EMBL/GenBank/DDBJ databases">
        <title>The genomes of Aspergillus section Nigri reveals drivers in fungal speciation.</title>
        <authorList>
            <consortium name="DOE Joint Genome Institute"/>
            <person name="Vesth T.C."/>
            <person name="Nybo J."/>
            <person name="Theobald S."/>
            <person name="Brandl J."/>
            <person name="Frisvad J.C."/>
            <person name="Nielsen K.F."/>
            <person name="Lyhne E.K."/>
            <person name="Kogle M.E."/>
            <person name="Kuo A."/>
            <person name="Riley R."/>
            <person name="Clum A."/>
            <person name="Nolan M."/>
            <person name="Lipzen A."/>
            <person name="Salamov A."/>
            <person name="Henrissat B."/>
            <person name="Wiebenga A."/>
            <person name="De vries R.P."/>
            <person name="Grigoriev I.V."/>
            <person name="Mortensen U.H."/>
            <person name="Andersen M.R."/>
            <person name="Baker S.E."/>
        </authorList>
    </citation>
    <scope>NUCLEOTIDE SEQUENCE [LARGE SCALE GENOMIC DNA]</scope>
    <source>
        <strain evidence="2 3">CBS 707.79</strain>
    </source>
</reference>
<feature type="region of interest" description="Disordered" evidence="1">
    <location>
        <begin position="208"/>
        <end position="250"/>
    </location>
</feature>
<dbReference type="EMBL" id="KZ825802">
    <property type="protein sequence ID" value="PYH99416.1"/>
    <property type="molecule type" value="Genomic_DNA"/>
</dbReference>
<dbReference type="VEuPathDB" id="FungiDB:BO71DRAFT_425138"/>